<sequence length="160" mass="19231">MIRYHTDFDSPTKIFDVDTLMIKNNELMEYYSKSKKHKIEKIIFTKNEHYPPIRIYQLILTKDSLILHSDRFKNLKGNFSGDGYLDFQKLANGLNEVNFIKINERYPFSSDDFFVATEIIFDNGKSKKIYDYNGKRNLWLMNFYEKVEKIAKTEKWKKID</sequence>
<keyword evidence="2" id="KW-1185">Reference proteome</keyword>
<accession>A0ABT3XYP2</accession>
<reference evidence="1" key="1">
    <citation type="submission" date="2022-10" db="EMBL/GenBank/DDBJ databases">
        <title>Chryseobacterium sp. nov., a novel bacterial species.</title>
        <authorList>
            <person name="Cao Y."/>
        </authorList>
    </citation>
    <scope>NUCLEOTIDE SEQUENCE</scope>
    <source>
        <strain evidence="1">KC 927</strain>
    </source>
</reference>
<organism evidence="1 2">
    <name type="scientific">Chryseobacterium luquanense</name>
    <dbReference type="NCBI Taxonomy" id="2983766"/>
    <lineage>
        <taxon>Bacteria</taxon>
        <taxon>Pseudomonadati</taxon>
        <taxon>Bacteroidota</taxon>
        <taxon>Flavobacteriia</taxon>
        <taxon>Flavobacteriales</taxon>
        <taxon>Weeksellaceae</taxon>
        <taxon>Chryseobacterium group</taxon>
        <taxon>Chryseobacterium</taxon>
    </lineage>
</organism>
<gene>
    <name evidence="1" type="ORF">OEA66_01340</name>
</gene>
<dbReference type="RefSeq" id="WP_267279655.1">
    <property type="nucleotide sequence ID" value="NZ_JAOVZV010000001.1"/>
</dbReference>
<protein>
    <submittedName>
        <fullName evidence="1">Uncharacterized protein</fullName>
    </submittedName>
</protein>
<evidence type="ECO:0000313" key="2">
    <source>
        <dbReference type="Proteomes" id="UP001070176"/>
    </source>
</evidence>
<proteinExistence type="predicted"/>
<name>A0ABT3XYP2_9FLAO</name>
<comment type="caution">
    <text evidence="1">The sequence shown here is derived from an EMBL/GenBank/DDBJ whole genome shotgun (WGS) entry which is preliminary data.</text>
</comment>
<dbReference type="EMBL" id="JAOVZV010000001">
    <property type="protein sequence ID" value="MCX8530990.1"/>
    <property type="molecule type" value="Genomic_DNA"/>
</dbReference>
<dbReference type="Proteomes" id="UP001070176">
    <property type="component" value="Unassembled WGS sequence"/>
</dbReference>
<evidence type="ECO:0000313" key="1">
    <source>
        <dbReference type="EMBL" id="MCX8530990.1"/>
    </source>
</evidence>